<proteinExistence type="predicted"/>
<reference evidence="1" key="1">
    <citation type="submission" date="2021-06" db="EMBL/GenBank/DDBJ databases">
        <authorList>
            <person name="Kallberg Y."/>
            <person name="Tangrot J."/>
            <person name="Rosling A."/>
        </authorList>
    </citation>
    <scope>NUCLEOTIDE SEQUENCE</scope>
    <source>
        <strain evidence="1">28 12/20/2015</strain>
    </source>
</reference>
<sequence>MPYKIWNHFTKLGQTKEYKQPHIKCNYCKNECNDNVIRSEGHLKICEKLDSTIKQQYFDLASKQFKANT</sequence>
<accession>A0ACA9P7S2</accession>
<comment type="caution">
    <text evidence="1">The sequence shown here is derived from an EMBL/GenBank/DDBJ whole genome shotgun (WGS) entry which is preliminary data.</text>
</comment>
<name>A0ACA9P7S2_9GLOM</name>
<organism evidence="1 2">
    <name type="scientific">Cetraspora pellucida</name>
    <dbReference type="NCBI Taxonomy" id="1433469"/>
    <lineage>
        <taxon>Eukaryota</taxon>
        <taxon>Fungi</taxon>
        <taxon>Fungi incertae sedis</taxon>
        <taxon>Mucoromycota</taxon>
        <taxon>Glomeromycotina</taxon>
        <taxon>Glomeromycetes</taxon>
        <taxon>Diversisporales</taxon>
        <taxon>Gigasporaceae</taxon>
        <taxon>Cetraspora</taxon>
    </lineage>
</organism>
<dbReference type="Proteomes" id="UP000789366">
    <property type="component" value="Unassembled WGS sequence"/>
</dbReference>
<evidence type="ECO:0000313" key="1">
    <source>
        <dbReference type="EMBL" id="CAG8695269.1"/>
    </source>
</evidence>
<evidence type="ECO:0000313" key="2">
    <source>
        <dbReference type="Proteomes" id="UP000789366"/>
    </source>
</evidence>
<protein>
    <submittedName>
        <fullName evidence="1">2829_t:CDS:1</fullName>
    </submittedName>
</protein>
<gene>
    <name evidence="1" type="ORF">SPELUC_LOCUS10975</name>
</gene>
<feature type="non-terminal residue" evidence="1">
    <location>
        <position position="69"/>
    </location>
</feature>
<dbReference type="EMBL" id="CAJVPW010021910">
    <property type="protein sequence ID" value="CAG8695269.1"/>
    <property type="molecule type" value="Genomic_DNA"/>
</dbReference>
<keyword evidence="2" id="KW-1185">Reference proteome</keyword>